<feature type="compositionally biased region" description="Polar residues" evidence="1">
    <location>
        <begin position="139"/>
        <end position="150"/>
    </location>
</feature>
<protein>
    <submittedName>
        <fullName evidence="3">MarR family winged helix-turn-helix transcriptional regulator</fullName>
    </submittedName>
</protein>
<evidence type="ECO:0000313" key="3">
    <source>
        <dbReference type="EMBL" id="MEX0408968.1"/>
    </source>
</evidence>
<sequence>MIEAADFSDCPNCRCMSARREAARLTRLYDDHLRPHGLTVNQFTLLATLVLAGPLSMRDLAERLGIDRTTLTRNIALSRSAGHVTETPGRDARQRFVSVTLAGRAIAGEALPAWKAAQAKAVREPGQRNLPDGAPPGASATTGRTSSGMP</sequence>
<reference evidence="3 4" key="1">
    <citation type="submission" date="2024-05" db="EMBL/GenBank/DDBJ databases">
        <authorList>
            <person name="Jiang F."/>
        </authorList>
    </citation>
    <scope>NUCLEOTIDE SEQUENCE [LARGE SCALE GENOMIC DNA]</scope>
    <source>
        <strain evidence="3 4">LZ166</strain>
    </source>
</reference>
<dbReference type="PANTHER" id="PTHR33164">
    <property type="entry name" value="TRANSCRIPTIONAL REGULATOR, MARR FAMILY"/>
    <property type="match status" value="1"/>
</dbReference>
<evidence type="ECO:0000313" key="4">
    <source>
        <dbReference type="Proteomes" id="UP001556692"/>
    </source>
</evidence>
<dbReference type="InterPro" id="IPR000835">
    <property type="entry name" value="HTH_MarR-typ"/>
</dbReference>
<feature type="domain" description="HTH marR-type" evidence="2">
    <location>
        <begin position="31"/>
        <end position="130"/>
    </location>
</feature>
<dbReference type="RefSeq" id="WP_367956822.1">
    <property type="nucleotide sequence ID" value="NZ_JBDPGJ010000007.1"/>
</dbReference>
<dbReference type="InterPro" id="IPR036390">
    <property type="entry name" value="WH_DNA-bd_sf"/>
</dbReference>
<dbReference type="Pfam" id="PF12802">
    <property type="entry name" value="MarR_2"/>
    <property type="match status" value="1"/>
</dbReference>
<dbReference type="InterPro" id="IPR039422">
    <property type="entry name" value="MarR/SlyA-like"/>
</dbReference>
<gene>
    <name evidence="3" type="ORF">ABGN05_25335</name>
</gene>
<dbReference type="Proteomes" id="UP001556692">
    <property type="component" value="Unassembled WGS sequence"/>
</dbReference>
<evidence type="ECO:0000256" key="1">
    <source>
        <dbReference type="SAM" id="MobiDB-lite"/>
    </source>
</evidence>
<feature type="region of interest" description="Disordered" evidence="1">
    <location>
        <begin position="118"/>
        <end position="150"/>
    </location>
</feature>
<evidence type="ECO:0000259" key="2">
    <source>
        <dbReference type="SMART" id="SM00347"/>
    </source>
</evidence>
<accession>A0ABV3SRY5</accession>
<dbReference type="SMART" id="SM00347">
    <property type="entry name" value="HTH_MARR"/>
    <property type="match status" value="1"/>
</dbReference>
<dbReference type="Gene3D" id="1.10.10.10">
    <property type="entry name" value="Winged helix-like DNA-binding domain superfamily/Winged helix DNA-binding domain"/>
    <property type="match status" value="1"/>
</dbReference>
<keyword evidence="4" id="KW-1185">Reference proteome</keyword>
<comment type="caution">
    <text evidence="3">The sequence shown here is derived from an EMBL/GenBank/DDBJ whole genome shotgun (WGS) entry which is preliminary data.</text>
</comment>
<dbReference type="EMBL" id="JBDPGJ010000007">
    <property type="protein sequence ID" value="MEX0408968.1"/>
    <property type="molecule type" value="Genomic_DNA"/>
</dbReference>
<proteinExistence type="predicted"/>
<organism evidence="3 4">
    <name type="scientific">Aquibium pacificus</name>
    <dbReference type="NCBI Taxonomy" id="3153579"/>
    <lineage>
        <taxon>Bacteria</taxon>
        <taxon>Pseudomonadati</taxon>
        <taxon>Pseudomonadota</taxon>
        <taxon>Alphaproteobacteria</taxon>
        <taxon>Hyphomicrobiales</taxon>
        <taxon>Phyllobacteriaceae</taxon>
        <taxon>Aquibium</taxon>
    </lineage>
</organism>
<dbReference type="PANTHER" id="PTHR33164:SF105">
    <property type="entry name" value="TRANSCRIPTIONAL REPRESSOR PROTEIN-RELATED"/>
    <property type="match status" value="1"/>
</dbReference>
<dbReference type="SUPFAM" id="SSF46785">
    <property type="entry name" value="Winged helix' DNA-binding domain"/>
    <property type="match status" value="1"/>
</dbReference>
<dbReference type="InterPro" id="IPR036388">
    <property type="entry name" value="WH-like_DNA-bd_sf"/>
</dbReference>
<name>A0ABV3SRY5_9HYPH</name>